<accession>A0A8H7R480</accession>
<protein>
    <submittedName>
        <fullName evidence="1">Uncharacterized protein</fullName>
    </submittedName>
</protein>
<dbReference type="Proteomes" id="UP000650833">
    <property type="component" value="Unassembled WGS sequence"/>
</dbReference>
<name>A0A8H7R480_9FUNG</name>
<dbReference type="EMBL" id="JAEPRC010000223">
    <property type="protein sequence ID" value="KAG2203575.1"/>
    <property type="molecule type" value="Genomic_DNA"/>
</dbReference>
<keyword evidence="2" id="KW-1185">Reference proteome</keyword>
<evidence type="ECO:0000313" key="2">
    <source>
        <dbReference type="Proteomes" id="UP000650833"/>
    </source>
</evidence>
<proteinExistence type="predicted"/>
<evidence type="ECO:0000313" key="1">
    <source>
        <dbReference type="EMBL" id="KAG2203575.1"/>
    </source>
</evidence>
<comment type="caution">
    <text evidence="1">The sequence shown here is derived from an EMBL/GenBank/DDBJ whole genome shotgun (WGS) entry which is preliminary data.</text>
</comment>
<sequence>MDEKYDYSVFTTICTIEICITTKEILIHRVNSCSSEASTRYLPFMYKLTTSDFFYSIEEGDIIYGALMKKHYKEYPTNKHYNYVPNFMETLYRMYVNSCQKNPITKDDMTLLSAIKAFLAKIYPHQLEQASDLSTIQFVFILPSTKFTAKDFSEKFFRPILAETPWIGSNDPSKKVLFFDKLESLFYYFNRRKGSYFDLKRERKYMICNLQNIVESSKLSITINITKALYDPDFIAASKKSVALLSQTIILSPKPLSPAVTFEISVPRSVDTLLKISKFLFLKVFADSNEEIMGNNTISDYYLYDNKYYTGRFMHNLITAIITTNYENDLECGINTEKFSNQGYWLNQLSEMQKKKLNAITYREFFAFSMDLEMTDVEKRIIEYMKENDIEENIHGIFIINEQYMKFSLNEDFYDISNTYATAYKHCDMIYSIKAGKTIKKILNNSRRFYGEICQLSIDEHSHTEGCAYKALKMIELSSRLAKPKVLKTSAINKSNKTDDSHPALLQSCTKKTTFIDKIQPYGYFVEANINCNNEIKMYLNQVIETNTENEEPEKSTLSICDDGCKIADIYDSMSDNVWEIAKQCAVNDSSSMELSQYNDFKSKLTNIARNIMLDEDRRLLN</sequence>
<dbReference type="AlphaFoldDB" id="A0A8H7R480"/>
<gene>
    <name evidence="1" type="ORF">INT46_011125</name>
</gene>
<organism evidence="1 2">
    <name type="scientific">Mucor plumbeus</name>
    <dbReference type="NCBI Taxonomy" id="97098"/>
    <lineage>
        <taxon>Eukaryota</taxon>
        <taxon>Fungi</taxon>
        <taxon>Fungi incertae sedis</taxon>
        <taxon>Mucoromycota</taxon>
        <taxon>Mucoromycotina</taxon>
        <taxon>Mucoromycetes</taxon>
        <taxon>Mucorales</taxon>
        <taxon>Mucorineae</taxon>
        <taxon>Mucoraceae</taxon>
        <taxon>Mucor</taxon>
    </lineage>
</organism>
<reference evidence="1" key="1">
    <citation type="submission" date="2020-12" db="EMBL/GenBank/DDBJ databases">
        <title>Metabolic potential, ecology and presence of endohyphal bacteria is reflected in genomic diversity of Mucoromycotina.</title>
        <authorList>
            <person name="Muszewska A."/>
            <person name="Okrasinska A."/>
            <person name="Steczkiewicz K."/>
            <person name="Drgas O."/>
            <person name="Orlowska M."/>
            <person name="Perlinska-Lenart U."/>
            <person name="Aleksandrzak-Piekarczyk T."/>
            <person name="Szatraj K."/>
            <person name="Zielenkiewicz U."/>
            <person name="Pilsyk S."/>
            <person name="Malc E."/>
            <person name="Mieczkowski P."/>
            <person name="Kruszewska J.S."/>
            <person name="Biernat P."/>
            <person name="Pawlowska J."/>
        </authorList>
    </citation>
    <scope>NUCLEOTIDE SEQUENCE</scope>
    <source>
        <strain evidence="1">CBS 226.32</strain>
    </source>
</reference>